<comment type="subcellular location">
    <subcellularLocation>
        <location evidence="1">Cell membrane</location>
        <topology evidence="1">Multi-pass membrane protein</topology>
    </subcellularLocation>
</comment>
<dbReference type="EMBL" id="UGPP01000001">
    <property type="protein sequence ID" value="STY70143.1"/>
    <property type="molecule type" value="Genomic_DNA"/>
</dbReference>
<dbReference type="Pfam" id="PF07690">
    <property type="entry name" value="MFS_1"/>
    <property type="match status" value="1"/>
</dbReference>
<feature type="transmembrane region" description="Helical" evidence="6">
    <location>
        <begin position="20"/>
        <end position="40"/>
    </location>
</feature>
<dbReference type="PROSITE" id="PS50850">
    <property type="entry name" value="MFS"/>
    <property type="match status" value="1"/>
</dbReference>
<keyword evidence="4 6" id="KW-1133">Transmembrane helix</keyword>
<feature type="transmembrane region" description="Helical" evidence="6">
    <location>
        <begin position="276"/>
        <end position="293"/>
    </location>
</feature>
<dbReference type="AlphaFoldDB" id="A0A378NNZ9"/>
<keyword evidence="3 6" id="KW-0812">Transmembrane</keyword>
<dbReference type="PANTHER" id="PTHR23514">
    <property type="entry name" value="BYPASS OF STOP CODON PROTEIN 6"/>
    <property type="match status" value="1"/>
</dbReference>
<feature type="transmembrane region" description="Helical" evidence="6">
    <location>
        <begin position="361"/>
        <end position="383"/>
    </location>
</feature>
<evidence type="ECO:0000313" key="9">
    <source>
        <dbReference type="Proteomes" id="UP000255234"/>
    </source>
</evidence>
<evidence type="ECO:0000256" key="5">
    <source>
        <dbReference type="ARBA" id="ARBA00023136"/>
    </source>
</evidence>
<dbReference type="Proteomes" id="UP000255234">
    <property type="component" value="Unassembled WGS sequence"/>
</dbReference>
<evidence type="ECO:0000256" key="6">
    <source>
        <dbReference type="SAM" id="Phobius"/>
    </source>
</evidence>
<feature type="transmembrane region" description="Helical" evidence="6">
    <location>
        <begin position="169"/>
        <end position="192"/>
    </location>
</feature>
<dbReference type="InterPro" id="IPR036259">
    <property type="entry name" value="MFS_trans_sf"/>
</dbReference>
<dbReference type="SUPFAM" id="SSF103473">
    <property type="entry name" value="MFS general substrate transporter"/>
    <property type="match status" value="1"/>
</dbReference>
<dbReference type="Gene3D" id="1.20.1250.20">
    <property type="entry name" value="MFS general substrate transporter like domains"/>
    <property type="match status" value="2"/>
</dbReference>
<evidence type="ECO:0000256" key="3">
    <source>
        <dbReference type="ARBA" id="ARBA00022692"/>
    </source>
</evidence>
<gene>
    <name evidence="8" type="primary">ybjJ_2</name>
    <name evidence="8" type="ORF">NCTC10571_00254</name>
</gene>
<feature type="transmembrane region" description="Helical" evidence="6">
    <location>
        <begin position="334"/>
        <end position="355"/>
    </location>
</feature>
<keyword evidence="5 6" id="KW-0472">Membrane</keyword>
<evidence type="ECO:0000259" key="7">
    <source>
        <dbReference type="PROSITE" id="PS50850"/>
    </source>
</evidence>
<reference evidence="8 9" key="1">
    <citation type="submission" date="2018-06" db="EMBL/GenBank/DDBJ databases">
        <authorList>
            <consortium name="Pathogen Informatics"/>
            <person name="Doyle S."/>
        </authorList>
    </citation>
    <scope>NUCLEOTIDE SEQUENCE [LARGE SCALE GENOMIC DNA]</scope>
    <source>
        <strain evidence="8 9">NCTC10571</strain>
    </source>
</reference>
<feature type="transmembrane region" description="Helical" evidence="6">
    <location>
        <begin position="82"/>
        <end position="98"/>
    </location>
</feature>
<feature type="transmembrane region" description="Helical" evidence="6">
    <location>
        <begin position="299"/>
        <end position="322"/>
    </location>
</feature>
<dbReference type="InterPro" id="IPR020846">
    <property type="entry name" value="MFS_dom"/>
</dbReference>
<name>A0A378NNZ9_9FIRM</name>
<dbReference type="GO" id="GO:0022857">
    <property type="term" value="F:transmembrane transporter activity"/>
    <property type="evidence" value="ECO:0007669"/>
    <property type="project" value="InterPro"/>
</dbReference>
<feature type="domain" description="Major facilitator superfamily (MFS) profile" evidence="7">
    <location>
        <begin position="17"/>
        <end position="387"/>
    </location>
</feature>
<feature type="transmembrane region" description="Helical" evidence="6">
    <location>
        <begin position="104"/>
        <end position="125"/>
    </location>
</feature>
<evidence type="ECO:0000256" key="2">
    <source>
        <dbReference type="ARBA" id="ARBA00022448"/>
    </source>
</evidence>
<keyword evidence="2" id="KW-0813">Transport</keyword>
<feature type="transmembrane region" description="Helical" evidence="6">
    <location>
        <begin position="243"/>
        <end position="264"/>
    </location>
</feature>
<feature type="transmembrane region" description="Helical" evidence="6">
    <location>
        <begin position="204"/>
        <end position="223"/>
    </location>
</feature>
<proteinExistence type="predicted"/>
<evidence type="ECO:0000256" key="4">
    <source>
        <dbReference type="ARBA" id="ARBA00022989"/>
    </source>
</evidence>
<evidence type="ECO:0000256" key="1">
    <source>
        <dbReference type="ARBA" id="ARBA00004651"/>
    </source>
</evidence>
<evidence type="ECO:0000313" key="8">
    <source>
        <dbReference type="EMBL" id="STY70143.1"/>
    </source>
</evidence>
<organism evidence="8 9">
    <name type="scientific">Megamonas hypermegale</name>
    <dbReference type="NCBI Taxonomy" id="158847"/>
    <lineage>
        <taxon>Bacteria</taxon>
        <taxon>Bacillati</taxon>
        <taxon>Bacillota</taxon>
        <taxon>Negativicutes</taxon>
        <taxon>Selenomonadales</taxon>
        <taxon>Selenomonadaceae</taxon>
        <taxon>Megamonas</taxon>
    </lineage>
</organism>
<dbReference type="RefSeq" id="WP_115150894.1">
    <property type="nucleotide sequence ID" value="NZ_UGPP01000001.1"/>
</dbReference>
<dbReference type="GO" id="GO:0005886">
    <property type="term" value="C:plasma membrane"/>
    <property type="evidence" value="ECO:0007669"/>
    <property type="project" value="UniProtKB-SubCell"/>
</dbReference>
<feature type="transmembrane region" description="Helical" evidence="6">
    <location>
        <begin position="146"/>
        <end position="163"/>
    </location>
</feature>
<dbReference type="InterPro" id="IPR011701">
    <property type="entry name" value="MFS"/>
</dbReference>
<feature type="transmembrane region" description="Helical" evidence="6">
    <location>
        <begin position="52"/>
        <end position="75"/>
    </location>
</feature>
<dbReference type="InterPro" id="IPR051788">
    <property type="entry name" value="MFS_Transporter"/>
</dbReference>
<protein>
    <submittedName>
        <fullName evidence="8">Inner membrane protein ybjJ</fullName>
    </submittedName>
</protein>
<accession>A0A378NNZ9</accession>
<dbReference type="PANTHER" id="PTHR23514:SF13">
    <property type="entry name" value="INNER MEMBRANE PROTEIN YBJJ"/>
    <property type="match status" value="1"/>
</dbReference>
<dbReference type="CDD" id="cd17393">
    <property type="entry name" value="MFS_MosC_like"/>
    <property type="match status" value="1"/>
</dbReference>
<sequence>MSLEDKELMQFKVGKKEQYAARMAFFIPGFAISTWAPMIPMIKERLHIEADILGLLLLCIGISAFIVIPIGGLLGKKFGCKKVMVTTGSLFAIVLVALSCLPNVWSYAICLILVGAIMGCTEVCMNINAVVVEKLSQKRMMSSMHGFWSVGCFCSAGLFSILAKMGLDVFFIAIIHCLIILAIVIFFGRYFLDYKSANSESAIAIPKGIVVLFGILACVSFLGEGAIMDWGGVFLAEVKDVELSLAGVGYAVFSVAMLIMRLIGDKVVQFLGEEKAVVLGSSLAGLGFLWIIIIDNFYLMLVGFILLGLGAANIVPVLYSLLQYQKDMPINAAVTAVTCMGYTGVILGPAILGFIAQGIGIISVFYLLMILFIVQVVMAKYVFNRLK</sequence>